<accession>A0ABV9JC63</accession>
<keyword evidence="1" id="KW-1133">Transmembrane helix</keyword>
<sequence length="60" mass="6674">MKPQNLMHNKKHNRLATIGIFAGFLALFVGTAVTFFIPAHPDYGSVTEDTIVLQQNENSE</sequence>
<gene>
    <name evidence="2" type="ORF">ACFO26_04180</name>
</gene>
<dbReference type="Proteomes" id="UP001595987">
    <property type="component" value="Unassembled WGS sequence"/>
</dbReference>
<evidence type="ECO:0000313" key="2">
    <source>
        <dbReference type="EMBL" id="MFC4652098.1"/>
    </source>
</evidence>
<dbReference type="RefSeq" id="WP_213533396.1">
    <property type="nucleotide sequence ID" value="NZ_BOVQ01000002.1"/>
</dbReference>
<keyword evidence="3" id="KW-1185">Reference proteome</keyword>
<evidence type="ECO:0000313" key="3">
    <source>
        <dbReference type="Proteomes" id="UP001595987"/>
    </source>
</evidence>
<reference evidence="3" key="1">
    <citation type="journal article" date="2019" name="Int. J. Syst. Evol. Microbiol.">
        <title>The Global Catalogue of Microorganisms (GCM) 10K type strain sequencing project: providing services to taxonomists for standard genome sequencing and annotation.</title>
        <authorList>
            <consortium name="The Broad Institute Genomics Platform"/>
            <consortium name="The Broad Institute Genome Sequencing Center for Infectious Disease"/>
            <person name="Wu L."/>
            <person name="Ma J."/>
        </authorList>
    </citation>
    <scope>NUCLEOTIDE SEQUENCE [LARGE SCALE GENOMIC DNA]</scope>
    <source>
        <strain evidence="3">CCUG 63287</strain>
    </source>
</reference>
<keyword evidence="1" id="KW-0472">Membrane</keyword>
<protein>
    <submittedName>
        <fullName evidence="2">Uncharacterized protein</fullName>
    </submittedName>
</protein>
<feature type="transmembrane region" description="Helical" evidence="1">
    <location>
        <begin position="15"/>
        <end position="37"/>
    </location>
</feature>
<name>A0ABV9JC63_9LACT</name>
<evidence type="ECO:0000256" key="1">
    <source>
        <dbReference type="SAM" id="Phobius"/>
    </source>
</evidence>
<dbReference type="EMBL" id="JBHSGD010000004">
    <property type="protein sequence ID" value="MFC4652098.1"/>
    <property type="molecule type" value="Genomic_DNA"/>
</dbReference>
<organism evidence="2 3">
    <name type="scientific">Lactococcus nasutitermitis</name>
    <dbReference type="NCBI Taxonomy" id="1652957"/>
    <lineage>
        <taxon>Bacteria</taxon>
        <taxon>Bacillati</taxon>
        <taxon>Bacillota</taxon>
        <taxon>Bacilli</taxon>
        <taxon>Lactobacillales</taxon>
        <taxon>Streptococcaceae</taxon>
        <taxon>Lactococcus</taxon>
    </lineage>
</organism>
<proteinExistence type="predicted"/>
<keyword evidence="1" id="KW-0812">Transmembrane</keyword>
<comment type="caution">
    <text evidence="2">The sequence shown here is derived from an EMBL/GenBank/DDBJ whole genome shotgun (WGS) entry which is preliminary data.</text>
</comment>